<sequence>MSDNIEKYLQETVGLLVNIKKMPDEQLEKLPLYLRHAYRYNLLESEGQSFILTENDDVISKTAGQLKKQSNAIRQYFGMPIVLVINNQSAQLKRKMMSLLEKVQNSRSNIATI</sequence>
<proteinExistence type="predicted"/>
<name>A0A645BDA3_9ZZZZ</name>
<reference evidence="1" key="1">
    <citation type="submission" date="2019-08" db="EMBL/GenBank/DDBJ databases">
        <authorList>
            <person name="Kucharzyk K."/>
            <person name="Murdoch R.W."/>
            <person name="Higgins S."/>
            <person name="Loffler F."/>
        </authorList>
    </citation>
    <scope>NUCLEOTIDE SEQUENCE</scope>
</reference>
<dbReference type="AlphaFoldDB" id="A0A645BDA3"/>
<gene>
    <name evidence="1" type="ORF">SDC9_110349</name>
</gene>
<dbReference type="EMBL" id="VSSQ01019432">
    <property type="protein sequence ID" value="MPM63469.1"/>
    <property type="molecule type" value="Genomic_DNA"/>
</dbReference>
<accession>A0A645BDA3</accession>
<protein>
    <submittedName>
        <fullName evidence="1">Uncharacterized protein</fullName>
    </submittedName>
</protein>
<evidence type="ECO:0000313" key="1">
    <source>
        <dbReference type="EMBL" id="MPM63469.1"/>
    </source>
</evidence>
<comment type="caution">
    <text evidence="1">The sequence shown here is derived from an EMBL/GenBank/DDBJ whole genome shotgun (WGS) entry which is preliminary data.</text>
</comment>
<organism evidence="1">
    <name type="scientific">bioreactor metagenome</name>
    <dbReference type="NCBI Taxonomy" id="1076179"/>
    <lineage>
        <taxon>unclassified sequences</taxon>
        <taxon>metagenomes</taxon>
        <taxon>ecological metagenomes</taxon>
    </lineage>
</organism>